<name>A0A336LXW0_CULSO</name>
<dbReference type="PROSITE" id="PS01009">
    <property type="entry name" value="CRISP_1"/>
    <property type="match status" value="1"/>
</dbReference>
<dbReference type="CDD" id="cd05382">
    <property type="entry name" value="CAP_GAPR1-like"/>
    <property type="match status" value="1"/>
</dbReference>
<dbReference type="InterPro" id="IPR002413">
    <property type="entry name" value="V5_allergen-like"/>
</dbReference>
<dbReference type="InterPro" id="IPR034113">
    <property type="entry name" value="SCP_GAPR1-like"/>
</dbReference>
<dbReference type="VEuPathDB" id="VectorBase:CSON009938"/>
<dbReference type="PRINTS" id="PR00838">
    <property type="entry name" value="V5ALLERGEN"/>
</dbReference>
<evidence type="ECO:0000259" key="3">
    <source>
        <dbReference type="SMART" id="SM00198"/>
    </source>
</evidence>
<reference evidence="4" key="1">
    <citation type="submission" date="2018-07" db="EMBL/GenBank/DDBJ databases">
        <authorList>
            <person name="Quirk P.G."/>
            <person name="Krulwich T.A."/>
        </authorList>
    </citation>
    <scope>NUCLEOTIDE SEQUENCE</scope>
</reference>
<dbReference type="PRINTS" id="PR00837">
    <property type="entry name" value="V5TPXLIKE"/>
</dbReference>
<dbReference type="AlphaFoldDB" id="A0A336LXW0"/>
<protein>
    <submittedName>
        <fullName evidence="4">CSON009938 protein</fullName>
    </submittedName>
</protein>
<dbReference type="GO" id="GO:0005576">
    <property type="term" value="C:extracellular region"/>
    <property type="evidence" value="ECO:0007669"/>
    <property type="project" value="UniProtKB-SubCell"/>
</dbReference>
<dbReference type="EMBL" id="UFQT01000039">
    <property type="protein sequence ID" value="SSX18498.1"/>
    <property type="molecule type" value="Genomic_DNA"/>
</dbReference>
<proteinExistence type="predicted"/>
<dbReference type="Gene3D" id="3.40.33.10">
    <property type="entry name" value="CAP"/>
    <property type="match status" value="1"/>
</dbReference>
<dbReference type="PANTHER" id="PTHR10334">
    <property type="entry name" value="CYSTEINE-RICH SECRETORY PROTEIN-RELATED"/>
    <property type="match status" value="1"/>
</dbReference>
<dbReference type="SMART" id="SM00198">
    <property type="entry name" value="SCP"/>
    <property type="match status" value="1"/>
</dbReference>
<feature type="domain" description="SCP" evidence="3">
    <location>
        <begin position="24"/>
        <end position="164"/>
    </location>
</feature>
<dbReference type="FunFam" id="3.40.33.10:FF:000010">
    <property type="entry name" value="Predicted protein"/>
    <property type="match status" value="1"/>
</dbReference>
<dbReference type="SUPFAM" id="SSF55797">
    <property type="entry name" value="PR-1-like"/>
    <property type="match status" value="1"/>
</dbReference>
<accession>A0A336LXW0</accession>
<gene>
    <name evidence="4" type="primary">CSON009938</name>
</gene>
<organism evidence="4">
    <name type="scientific">Culicoides sonorensis</name>
    <name type="common">Biting midge</name>
    <dbReference type="NCBI Taxonomy" id="179676"/>
    <lineage>
        <taxon>Eukaryota</taxon>
        <taxon>Metazoa</taxon>
        <taxon>Ecdysozoa</taxon>
        <taxon>Arthropoda</taxon>
        <taxon>Hexapoda</taxon>
        <taxon>Insecta</taxon>
        <taxon>Pterygota</taxon>
        <taxon>Neoptera</taxon>
        <taxon>Endopterygota</taxon>
        <taxon>Diptera</taxon>
        <taxon>Nematocera</taxon>
        <taxon>Chironomoidea</taxon>
        <taxon>Ceratopogonidae</taxon>
        <taxon>Ceratopogoninae</taxon>
        <taxon>Culicoides</taxon>
        <taxon>Monoculicoides</taxon>
    </lineage>
</organism>
<keyword evidence="2" id="KW-0964">Secreted</keyword>
<evidence type="ECO:0000256" key="2">
    <source>
        <dbReference type="ARBA" id="ARBA00022525"/>
    </source>
</evidence>
<dbReference type="InterPro" id="IPR014044">
    <property type="entry name" value="CAP_dom"/>
</dbReference>
<dbReference type="InterPro" id="IPR018244">
    <property type="entry name" value="Allrgn_V5/Tpx1_CS"/>
</dbReference>
<evidence type="ECO:0000313" key="4">
    <source>
        <dbReference type="EMBL" id="SSX18498.1"/>
    </source>
</evidence>
<sequence length="187" mass="21680">MVYFSNSTRARFDDDESKVVLDRDFILDCLCWHNEYRARHDSPALTISNELCEKAQRWAEKLAASNEFYYKTNEKTLGQNLFCCPANNVLTDLTGQEVASYWYKEVKKYDFFKETSLLHTNVNTGHFTQMIWCGSRYFGVGKAFSKTGKMFVVAFYFPCGNVVNKFQFNVLPPACENNNNSENNNNK</sequence>
<comment type="subcellular location">
    <subcellularLocation>
        <location evidence="1">Secreted</location>
    </subcellularLocation>
</comment>
<dbReference type="Pfam" id="PF00188">
    <property type="entry name" value="CAP"/>
    <property type="match status" value="1"/>
</dbReference>
<evidence type="ECO:0000256" key="1">
    <source>
        <dbReference type="ARBA" id="ARBA00004613"/>
    </source>
</evidence>
<dbReference type="InterPro" id="IPR035940">
    <property type="entry name" value="CAP_sf"/>
</dbReference>
<dbReference type="OMA" id="WRRGAFH"/>
<dbReference type="InterPro" id="IPR001283">
    <property type="entry name" value="CRISP-related"/>
</dbReference>